<name>A0ACC0CHG9_CATRO</name>
<evidence type="ECO:0000313" key="1">
    <source>
        <dbReference type="EMBL" id="KAI5684254.1"/>
    </source>
</evidence>
<keyword evidence="2" id="KW-1185">Reference proteome</keyword>
<gene>
    <name evidence="1" type="ORF">M9H77_05482</name>
</gene>
<dbReference type="Proteomes" id="UP001060085">
    <property type="component" value="Linkage Group LG01"/>
</dbReference>
<proteinExistence type="predicted"/>
<protein>
    <submittedName>
        <fullName evidence="1">Uncharacterized protein</fullName>
    </submittedName>
</protein>
<dbReference type="EMBL" id="CM044701">
    <property type="protein sequence ID" value="KAI5684254.1"/>
    <property type="molecule type" value="Genomic_DNA"/>
</dbReference>
<evidence type="ECO:0000313" key="2">
    <source>
        <dbReference type="Proteomes" id="UP001060085"/>
    </source>
</evidence>
<comment type="caution">
    <text evidence="1">The sequence shown here is derived from an EMBL/GenBank/DDBJ whole genome shotgun (WGS) entry which is preliminary data.</text>
</comment>
<organism evidence="1 2">
    <name type="scientific">Catharanthus roseus</name>
    <name type="common">Madagascar periwinkle</name>
    <name type="synonym">Vinca rosea</name>
    <dbReference type="NCBI Taxonomy" id="4058"/>
    <lineage>
        <taxon>Eukaryota</taxon>
        <taxon>Viridiplantae</taxon>
        <taxon>Streptophyta</taxon>
        <taxon>Embryophyta</taxon>
        <taxon>Tracheophyta</taxon>
        <taxon>Spermatophyta</taxon>
        <taxon>Magnoliopsida</taxon>
        <taxon>eudicotyledons</taxon>
        <taxon>Gunneridae</taxon>
        <taxon>Pentapetalae</taxon>
        <taxon>asterids</taxon>
        <taxon>lamiids</taxon>
        <taxon>Gentianales</taxon>
        <taxon>Apocynaceae</taxon>
        <taxon>Rauvolfioideae</taxon>
        <taxon>Vinceae</taxon>
        <taxon>Catharanthinae</taxon>
        <taxon>Catharanthus</taxon>
    </lineage>
</organism>
<reference evidence="2" key="1">
    <citation type="journal article" date="2023" name="Nat. Plants">
        <title>Single-cell RNA sequencing provides a high-resolution roadmap for understanding the multicellular compartmentation of specialized metabolism.</title>
        <authorList>
            <person name="Sun S."/>
            <person name="Shen X."/>
            <person name="Li Y."/>
            <person name="Li Y."/>
            <person name="Wang S."/>
            <person name="Li R."/>
            <person name="Zhang H."/>
            <person name="Shen G."/>
            <person name="Guo B."/>
            <person name="Wei J."/>
            <person name="Xu J."/>
            <person name="St-Pierre B."/>
            <person name="Chen S."/>
            <person name="Sun C."/>
        </authorList>
    </citation>
    <scope>NUCLEOTIDE SEQUENCE [LARGE SCALE GENOMIC DNA]</scope>
</reference>
<accession>A0ACC0CHG9</accession>
<sequence length="307" mass="34072">MVIVEGRQLNLPTPSSLKSYPHFSPPPHINSFLFDPNSKSLALRHSDSSFSLYPSLSPLSVSSLPSPIAFVPSPTSSAAFLRLNYNQPNRDPDSVFLTSSPSLGGTTVLLRFWIFNSARKGFVKLKIVSNHRDLRFDENKWAVVFGVSHGVSVTLVGGVNVFALYSASNSKIWVFAVRMVEEFQVVKLMKCAVIDCSLPVFSMNVSFNYLILGEENGVRVFQLRPLVKGRPKKDRRVNGRRNLNGGMQYDARKLEARKVNDLENGFVQGISNIDAGPYSEEEVKAPSESRREEKNEKNSDSAADSAL</sequence>